<reference evidence="2" key="2">
    <citation type="submission" date="2018-10" db="UniProtKB">
        <authorList>
            <consortium name="EnsemblPlants"/>
        </authorList>
    </citation>
    <scope>IDENTIFICATION</scope>
</reference>
<organism evidence="2">
    <name type="scientific">Triticum aestivum</name>
    <name type="common">Wheat</name>
    <dbReference type="NCBI Taxonomy" id="4565"/>
    <lineage>
        <taxon>Eukaryota</taxon>
        <taxon>Viridiplantae</taxon>
        <taxon>Streptophyta</taxon>
        <taxon>Embryophyta</taxon>
        <taxon>Tracheophyta</taxon>
        <taxon>Spermatophyta</taxon>
        <taxon>Magnoliopsida</taxon>
        <taxon>Liliopsida</taxon>
        <taxon>Poales</taxon>
        <taxon>Poaceae</taxon>
        <taxon>BOP clade</taxon>
        <taxon>Pooideae</taxon>
        <taxon>Triticodae</taxon>
        <taxon>Triticeae</taxon>
        <taxon>Triticinae</taxon>
        <taxon>Triticum</taxon>
    </lineage>
</organism>
<name>A0A3B6A0V2_WHEAT</name>
<dbReference type="Proteomes" id="UP000019116">
    <property type="component" value="Chromosome 1D"/>
</dbReference>
<keyword evidence="1" id="KW-1133">Transmembrane helix</keyword>
<keyword evidence="1" id="KW-0812">Transmembrane</keyword>
<dbReference type="Gramene" id="TraesROB_scaffold_040781_01G000300.1">
    <property type="protein sequence ID" value="TraesROB_scaffold_040781_01G000300.1"/>
    <property type="gene ID" value="TraesROB_scaffold_040781_01G000300"/>
</dbReference>
<evidence type="ECO:0000313" key="2">
    <source>
        <dbReference type="EnsemblPlants" id="TraesCS1D02G387700.1"/>
    </source>
</evidence>
<evidence type="ECO:0000313" key="3">
    <source>
        <dbReference type="Proteomes" id="UP000019116"/>
    </source>
</evidence>
<protein>
    <submittedName>
        <fullName evidence="2">Uncharacterized protein</fullName>
    </submittedName>
</protein>
<keyword evidence="3" id="KW-1185">Reference proteome</keyword>
<dbReference type="Gramene" id="TraesWEE_scaffold_055040_01G000400.1">
    <property type="protein sequence ID" value="TraesWEE_scaffold_055040_01G000400.1"/>
    <property type="gene ID" value="TraesWEE_scaffold_055040_01G000400"/>
</dbReference>
<proteinExistence type="predicted"/>
<reference evidence="2" key="1">
    <citation type="submission" date="2018-08" db="EMBL/GenBank/DDBJ databases">
        <authorList>
            <person name="Rossello M."/>
        </authorList>
    </citation>
    <scope>NUCLEOTIDE SEQUENCE [LARGE SCALE GENOMIC DNA]</scope>
    <source>
        <strain evidence="2">cv. Chinese Spring</strain>
    </source>
</reference>
<sequence>MAAGVVKKCSARGSAAYTIAVFFIGCLLTVGQCRREPESTYKDDHANTTTLVSSPDESKLTLKFCLDRDCKTKGENFRTWWAKCICCVTLPDVPCYDSYEECQNKCPSIPQPILANTGGH</sequence>
<dbReference type="Gramene" id="TraesRN1D0100949800.1">
    <property type="protein sequence ID" value="TraesRN1D0100949800.1"/>
    <property type="gene ID" value="TraesRN1D0100949800"/>
</dbReference>
<feature type="transmembrane region" description="Helical" evidence="1">
    <location>
        <begin position="15"/>
        <end position="33"/>
    </location>
</feature>
<evidence type="ECO:0000256" key="1">
    <source>
        <dbReference type="SAM" id="Phobius"/>
    </source>
</evidence>
<dbReference type="EnsemblPlants" id="TraesCS1D02G387700.1">
    <property type="protein sequence ID" value="TraesCS1D02G387700.1"/>
    <property type="gene ID" value="TraesCS1D02G387700"/>
</dbReference>
<dbReference type="PROSITE" id="PS51257">
    <property type="entry name" value="PROKAR_LIPOPROTEIN"/>
    <property type="match status" value="1"/>
</dbReference>
<keyword evidence="1" id="KW-0472">Membrane</keyword>
<dbReference type="Gramene" id="TraesCAD_scaffold_055016_01G000400.1">
    <property type="protein sequence ID" value="TraesCAD_scaffold_055016_01G000400.1"/>
    <property type="gene ID" value="TraesCAD_scaffold_055016_01G000400"/>
</dbReference>
<dbReference type="OrthoDB" id="691711at2759"/>
<dbReference type="Gramene" id="TraesCS1D03G0898500.1">
    <property type="protein sequence ID" value="TraesCS1D03G0898500.1.CDS"/>
    <property type="gene ID" value="TraesCS1D03G0898500"/>
</dbReference>
<dbReference type="Gramene" id="TraesCS1D02G387700.1">
    <property type="protein sequence ID" value="TraesCS1D02G387700.1"/>
    <property type="gene ID" value="TraesCS1D02G387700"/>
</dbReference>
<dbReference type="AlphaFoldDB" id="A0A3B6A0V2"/>
<dbReference type="Gramene" id="TraesCLE_scaffold_060116_01G000400.1">
    <property type="protein sequence ID" value="TraesCLE_scaffold_060116_01G000400.1"/>
    <property type="gene ID" value="TraesCLE_scaffold_060116_01G000400"/>
</dbReference>
<dbReference type="Gramene" id="TraesPARA_EIv1.0_0315320.2">
    <property type="protein sequence ID" value="TraesPARA_EIv1.0_0315320.2.CDS"/>
    <property type="gene ID" value="TraesPARA_EIv1.0_0315320"/>
</dbReference>
<accession>A0A3B6A0V2</accession>